<evidence type="ECO:0000313" key="3">
    <source>
        <dbReference type="Proteomes" id="UP000095228"/>
    </source>
</evidence>
<keyword evidence="1" id="KW-0472">Membrane</keyword>
<name>A0A1D8AWM6_9BACT</name>
<dbReference type="STRING" id="1838286.Verru16b_02366"/>
<keyword evidence="1" id="KW-1133">Transmembrane helix</keyword>
<evidence type="ECO:0000256" key="1">
    <source>
        <dbReference type="SAM" id="Phobius"/>
    </source>
</evidence>
<sequence length="99" mass="10142">MNEFDQQWHKLTALARQAPGDPGAGLPPGFATRVAARAAGSPVAGPWFALERFALRGFIAAAVCGVAAAAYGLPSLSTEPIDLYATGTADTVADLLDLS</sequence>
<dbReference type="RefSeq" id="WP_069962454.1">
    <property type="nucleotide sequence ID" value="NZ_CP016094.1"/>
</dbReference>
<organism evidence="2 3">
    <name type="scientific">Lacunisphaera limnophila</name>
    <dbReference type="NCBI Taxonomy" id="1838286"/>
    <lineage>
        <taxon>Bacteria</taxon>
        <taxon>Pseudomonadati</taxon>
        <taxon>Verrucomicrobiota</taxon>
        <taxon>Opitutia</taxon>
        <taxon>Opitutales</taxon>
        <taxon>Opitutaceae</taxon>
        <taxon>Lacunisphaera</taxon>
    </lineage>
</organism>
<feature type="transmembrane region" description="Helical" evidence="1">
    <location>
        <begin position="53"/>
        <end position="73"/>
    </location>
</feature>
<proteinExistence type="predicted"/>
<gene>
    <name evidence="2" type="ORF">Verru16b_02366</name>
</gene>
<accession>A0A1D8AWM6</accession>
<dbReference type="EMBL" id="CP016094">
    <property type="protein sequence ID" value="AOS45287.1"/>
    <property type="molecule type" value="Genomic_DNA"/>
</dbReference>
<dbReference type="Proteomes" id="UP000095228">
    <property type="component" value="Chromosome"/>
</dbReference>
<keyword evidence="1" id="KW-0812">Transmembrane</keyword>
<dbReference type="KEGG" id="obg:Verru16b_02366"/>
<protein>
    <submittedName>
        <fullName evidence="2">Uncharacterized protein</fullName>
    </submittedName>
</protein>
<evidence type="ECO:0000313" key="2">
    <source>
        <dbReference type="EMBL" id="AOS45287.1"/>
    </source>
</evidence>
<reference evidence="2 3" key="1">
    <citation type="submission" date="2016-06" db="EMBL/GenBank/DDBJ databases">
        <title>Three novel species with peptidoglycan cell walls form the new genus Lacunisphaera gen. nov. in the family Opitutaceae of the verrucomicrobial subdivision 4.</title>
        <authorList>
            <person name="Rast P."/>
            <person name="Gloeckner I."/>
            <person name="Jogler M."/>
            <person name="Boedeker C."/>
            <person name="Jeske O."/>
            <person name="Wiegand S."/>
            <person name="Reinhardt R."/>
            <person name="Schumann P."/>
            <person name="Rohde M."/>
            <person name="Spring S."/>
            <person name="Gloeckner F.O."/>
            <person name="Jogler C."/>
        </authorList>
    </citation>
    <scope>NUCLEOTIDE SEQUENCE [LARGE SCALE GENOMIC DNA]</scope>
    <source>
        <strain evidence="2 3">IG16b</strain>
    </source>
</reference>
<keyword evidence="3" id="KW-1185">Reference proteome</keyword>
<dbReference type="AlphaFoldDB" id="A0A1D8AWM6"/>